<dbReference type="Gene3D" id="2.60.40.10">
    <property type="entry name" value="Immunoglobulins"/>
    <property type="match status" value="3"/>
</dbReference>
<sequence>MNPLYIRLLVIFALLVPLGLQCRFVEQGAAFAAAGAITGFSPASGSQGTEVVIEGSGFNNVSSVKIGGGSLSYKRNSDTKITATVTSNAQTGSITVQTAEGLLTSASAFTVIEPAPTITSFSPTSGPPGTKIIIQGSDFNNVQSVKVGSVYLAYSRDSETQITATTATGKLDGKITVTTPNGSATSSGTFTSDPPSVTGFSPTSGTAQPKTQVAINGVNLLGVTSVTFGDNDGFAQFTLPSPSQIQADVPCTARSGKIGVSTAEGVVYSSGSFTVPDTGVPEEVPTRIACLWTPAAPDGWTSAQWWGQAIYDNDQSGEASLEIDYVQLWCKVDGVDTKLIDDQGSAAGGLYVRYPWYEGAPEHDPLPTEYNASSDSLKLNISNHPHKIWQIWGTGARPSFSSSAVVNDCRIKARFKVSGPALVQWGADWWIDATAQRGEVLENNRGMMRTNWYFSSSNWYEVSYP</sequence>
<dbReference type="CDD" id="cd00102">
    <property type="entry name" value="IPT"/>
    <property type="match status" value="2"/>
</dbReference>
<feature type="domain" description="IPT/TIG" evidence="2">
    <location>
        <begin position="115"/>
        <end position="193"/>
    </location>
</feature>
<evidence type="ECO:0000313" key="3">
    <source>
        <dbReference type="EMBL" id="UFP95425.1"/>
    </source>
</evidence>
<evidence type="ECO:0000313" key="4">
    <source>
        <dbReference type="Proteomes" id="UP001054846"/>
    </source>
</evidence>
<evidence type="ECO:0000259" key="2">
    <source>
        <dbReference type="SMART" id="SM00429"/>
    </source>
</evidence>
<gene>
    <name evidence="3" type="ORF">ISF26_04025</name>
</gene>
<dbReference type="Proteomes" id="UP001054846">
    <property type="component" value="Chromosome"/>
</dbReference>
<dbReference type="SMART" id="SM00429">
    <property type="entry name" value="IPT"/>
    <property type="match status" value="2"/>
</dbReference>
<accession>A0ABY3PP75</accession>
<dbReference type="SUPFAM" id="SSF81296">
    <property type="entry name" value="E set domains"/>
    <property type="match status" value="3"/>
</dbReference>
<dbReference type="RefSeq" id="WP_230842653.1">
    <property type="nucleotide sequence ID" value="NZ_CP063845.1"/>
</dbReference>
<dbReference type="InterPro" id="IPR013783">
    <property type="entry name" value="Ig-like_fold"/>
</dbReference>
<dbReference type="InterPro" id="IPR014756">
    <property type="entry name" value="Ig_E-set"/>
</dbReference>
<dbReference type="InterPro" id="IPR002909">
    <property type="entry name" value="IPT_dom"/>
</dbReference>
<dbReference type="Pfam" id="PF01833">
    <property type="entry name" value="TIG"/>
    <property type="match status" value="2"/>
</dbReference>
<dbReference type="EMBL" id="CP063845">
    <property type="protein sequence ID" value="UFP95425.1"/>
    <property type="molecule type" value="Genomic_DNA"/>
</dbReference>
<evidence type="ECO:0000256" key="1">
    <source>
        <dbReference type="SAM" id="MobiDB-lite"/>
    </source>
</evidence>
<organism evidence="3 4">
    <name type="scientific">Gloeobacter morelensis MG652769</name>
    <dbReference type="NCBI Taxonomy" id="2781736"/>
    <lineage>
        <taxon>Bacteria</taxon>
        <taxon>Bacillati</taxon>
        <taxon>Cyanobacteriota</taxon>
        <taxon>Cyanophyceae</taxon>
        <taxon>Gloeobacterales</taxon>
        <taxon>Gloeobacteraceae</taxon>
        <taxon>Gloeobacter</taxon>
        <taxon>Gloeobacter morelensis</taxon>
    </lineage>
</organism>
<reference evidence="3 4" key="1">
    <citation type="journal article" date="2021" name="Genome Biol. Evol.">
        <title>Complete Genome Sequencing of a Novel Gloeobacter Species from a Waterfall Cave in Mexico.</title>
        <authorList>
            <person name="Saw J.H."/>
            <person name="Cardona T."/>
            <person name="Montejano G."/>
        </authorList>
    </citation>
    <scope>NUCLEOTIDE SEQUENCE [LARGE SCALE GENOMIC DNA]</scope>
    <source>
        <strain evidence="3">MG652769</strain>
    </source>
</reference>
<protein>
    <submittedName>
        <fullName evidence="3">IPT/TIG domain-containing protein</fullName>
    </submittedName>
</protein>
<proteinExistence type="predicted"/>
<feature type="domain" description="IPT/TIG" evidence="2">
    <location>
        <begin position="194"/>
        <end position="276"/>
    </location>
</feature>
<keyword evidence="4" id="KW-1185">Reference proteome</keyword>
<feature type="region of interest" description="Disordered" evidence="1">
    <location>
        <begin position="179"/>
        <end position="208"/>
    </location>
</feature>
<name>A0ABY3PP75_9CYAN</name>